<keyword evidence="3" id="KW-1185">Reference proteome</keyword>
<evidence type="ECO:0000313" key="2">
    <source>
        <dbReference type="EMBL" id="ERK03880.1"/>
    </source>
</evidence>
<name>U2MQF0_9BACT</name>
<feature type="transmembrane region" description="Helical" evidence="1">
    <location>
        <begin position="48"/>
        <end position="75"/>
    </location>
</feature>
<comment type="caution">
    <text evidence="2">The sequence shown here is derived from an EMBL/GenBank/DDBJ whole genome shotgun (WGS) entry which is preliminary data.</text>
</comment>
<protein>
    <submittedName>
        <fullName evidence="2">AbgT putative transporter domain protein</fullName>
    </submittedName>
</protein>
<gene>
    <name evidence="2" type="ORF">HMPREF1218_0416</name>
</gene>
<proteinExistence type="predicted"/>
<feature type="transmembrane region" description="Helical" evidence="1">
    <location>
        <begin position="96"/>
        <end position="118"/>
    </location>
</feature>
<feature type="transmembrane region" description="Helical" evidence="1">
    <location>
        <begin position="7"/>
        <end position="28"/>
    </location>
</feature>
<dbReference type="Proteomes" id="UP000016600">
    <property type="component" value="Unassembled WGS sequence"/>
</dbReference>
<dbReference type="PATRIC" id="fig|1081904.3.peg.393"/>
<keyword evidence="1" id="KW-0472">Membrane</keyword>
<keyword evidence="1" id="KW-1133">Transmembrane helix</keyword>
<organism evidence="2 3">
    <name type="scientific">Hoylesella pleuritidis F0068</name>
    <dbReference type="NCBI Taxonomy" id="1081904"/>
    <lineage>
        <taxon>Bacteria</taxon>
        <taxon>Pseudomonadati</taxon>
        <taxon>Bacteroidota</taxon>
        <taxon>Bacteroidia</taxon>
        <taxon>Bacteroidales</taxon>
        <taxon>Prevotellaceae</taxon>
        <taxon>Hoylesella</taxon>
    </lineage>
</organism>
<dbReference type="AlphaFoldDB" id="U2MQF0"/>
<feature type="transmembrane region" description="Helical" evidence="1">
    <location>
        <begin position="138"/>
        <end position="161"/>
    </location>
</feature>
<reference evidence="2 3" key="1">
    <citation type="submission" date="2013-08" db="EMBL/GenBank/DDBJ databases">
        <authorList>
            <person name="Durkin A.S."/>
            <person name="Haft D.R."/>
            <person name="McCorrison J."/>
            <person name="Torralba M."/>
            <person name="Gillis M."/>
            <person name="Haft D.H."/>
            <person name="Methe B."/>
            <person name="Sutton G."/>
            <person name="Nelson K.E."/>
        </authorList>
    </citation>
    <scope>NUCLEOTIDE SEQUENCE [LARGE SCALE GENOMIC DNA]</scope>
    <source>
        <strain evidence="2 3">F0068</strain>
    </source>
</reference>
<evidence type="ECO:0000313" key="3">
    <source>
        <dbReference type="Proteomes" id="UP000016600"/>
    </source>
</evidence>
<dbReference type="EMBL" id="AWET01000007">
    <property type="protein sequence ID" value="ERK03880.1"/>
    <property type="molecule type" value="Genomic_DNA"/>
</dbReference>
<keyword evidence="1" id="KW-0812">Transmembrane</keyword>
<sequence>MNKNKIFPVLALILGIAEIVLILSSWLATAAEPELTIRSLLSSEGVRWFFSHFTESLASPFLVWLLLSSIAYGVLRHSGLLKAVRSPHGLDYPKRFALRIVIFELVLFTSTILALTIAPHAVLLSITGELFPSSFSNSIVPLICFIVCVCSASYGVMSGSLRSLQALFYSLTIGVTYTKSLWFLYILAVQLYNSVIFVFRL</sequence>
<evidence type="ECO:0000256" key="1">
    <source>
        <dbReference type="SAM" id="Phobius"/>
    </source>
</evidence>
<accession>U2MQF0</accession>
<dbReference type="RefSeq" id="WP_021582996.1">
    <property type="nucleotide sequence ID" value="NZ_AWET01000007.1"/>
</dbReference>